<sequence length="75" mass="8905">MTFILINFLTFDTNHIFNKENPNQNSTCLFHVYPVNPARPRKSFVPHMKNLTLAILPQFDIKFTFNYKVLNFLTQ</sequence>
<proteinExistence type="predicted"/>
<organism evidence="1">
    <name type="scientific">Anguilla anguilla</name>
    <name type="common">European freshwater eel</name>
    <name type="synonym">Muraena anguilla</name>
    <dbReference type="NCBI Taxonomy" id="7936"/>
    <lineage>
        <taxon>Eukaryota</taxon>
        <taxon>Metazoa</taxon>
        <taxon>Chordata</taxon>
        <taxon>Craniata</taxon>
        <taxon>Vertebrata</taxon>
        <taxon>Euteleostomi</taxon>
        <taxon>Actinopterygii</taxon>
        <taxon>Neopterygii</taxon>
        <taxon>Teleostei</taxon>
        <taxon>Anguilliformes</taxon>
        <taxon>Anguillidae</taxon>
        <taxon>Anguilla</taxon>
    </lineage>
</organism>
<reference evidence="1" key="1">
    <citation type="submission" date="2014-11" db="EMBL/GenBank/DDBJ databases">
        <authorList>
            <person name="Amaro Gonzalez C."/>
        </authorList>
    </citation>
    <scope>NUCLEOTIDE SEQUENCE</scope>
</reference>
<reference evidence="1" key="2">
    <citation type="journal article" date="2015" name="Fish Shellfish Immunol.">
        <title>Early steps in the European eel (Anguilla anguilla)-Vibrio vulnificus interaction in the gills: Role of the RtxA13 toxin.</title>
        <authorList>
            <person name="Callol A."/>
            <person name="Pajuelo D."/>
            <person name="Ebbesson L."/>
            <person name="Teles M."/>
            <person name="MacKenzie S."/>
            <person name="Amaro C."/>
        </authorList>
    </citation>
    <scope>NUCLEOTIDE SEQUENCE</scope>
</reference>
<protein>
    <submittedName>
        <fullName evidence="1">Uncharacterized protein</fullName>
    </submittedName>
</protein>
<dbReference type="AlphaFoldDB" id="A0A0E9WQG1"/>
<name>A0A0E9WQG1_ANGAN</name>
<evidence type="ECO:0000313" key="1">
    <source>
        <dbReference type="EMBL" id="JAH92607.1"/>
    </source>
</evidence>
<accession>A0A0E9WQG1</accession>
<dbReference type="EMBL" id="GBXM01015970">
    <property type="protein sequence ID" value="JAH92607.1"/>
    <property type="molecule type" value="Transcribed_RNA"/>
</dbReference>